<evidence type="ECO:0000256" key="5">
    <source>
        <dbReference type="ARBA" id="ARBA00023136"/>
    </source>
</evidence>
<reference evidence="8" key="3">
    <citation type="submission" date="2023-06" db="EMBL/GenBank/DDBJ databases">
        <authorList>
            <person name="Sun Q."/>
            <person name="Zhou Y."/>
        </authorList>
    </citation>
    <scope>NUCLEOTIDE SEQUENCE</scope>
    <source>
        <strain evidence="8">CGMCC 1.10859</strain>
    </source>
</reference>
<evidence type="ECO:0000256" key="2">
    <source>
        <dbReference type="ARBA" id="ARBA00022475"/>
    </source>
</evidence>
<gene>
    <name evidence="8" type="ORF">GCM10008024_32970</name>
    <name evidence="9" type="ORF">SAMN05444006_1173</name>
</gene>
<feature type="transmembrane region" description="Helical" evidence="6">
    <location>
        <begin position="189"/>
        <end position="207"/>
    </location>
</feature>
<evidence type="ECO:0000256" key="3">
    <source>
        <dbReference type="ARBA" id="ARBA00022692"/>
    </source>
</evidence>
<evidence type="ECO:0000313" key="9">
    <source>
        <dbReference type="EMBL" id="SDX46504.1"/>
    </source>
</evidence>
<comment type="subcellular location">
    <subcellularLocation>
        <location evidence="1">Cell membrane</location>
        <topology evidence="1">Multi-pass membrane protein</topology>
    </subcellularLocation>
</comment>
<sequence>MARKDRLDAAGVAGLIGSSLLLGLNQVVVKVVNGGLQPVFFAGLRSVGATLVVLAWVLWRGRSLRPRPGTVPAGLLLGLTFAAEFLCLFLALDHTTVVRSSIIFYSMPVWFALAAHFLLPGERITPTKALGLALAFAGVAWALAHRGGQTGETSLLGDLLSLAGAVLWAGIALISRGTSLREERAEMQLFWMVSVSGPVLILAAFGFGPFIRDLTPIDIAGLVFQIVAVASFGFIFWLWLLAEYPPSIVASFSFLTPLLGIGFGWLLLGEPVSPQIVASGALVALGIVLINRAQARTRPVARRRGAQG</sequence>
<dbReference type="InterPro" id="IPR000620">
    <property type="entry name" value="EamA_dom"/>
</dbReference>
<dbReference type="EMBL" id="FNOB01000017">
    <property type="protein sequence ID" value="SDX46504.1"/>
    <property type="molecule type" value="Genomic_DNA"/>
</dbReference>
<evidence type="ECO:0000256" key="4">
    <source>
        <dbReference type="ARBA" id="ARBA00022989"/>
    </source>
</evidence>
<dbReference type="Pfam" id="PF00892">
    <property type="entry name" value="EamA"/>
    <property type="match status" value="2"/>
</dbReference>
<keyword evidence="2" id="KW-1003">Cell membrane</keyword>
<name>A0AAN5A0M1_9RHOB</name>
<evidence type="ECO:0000313" key="11">
    <source>
        <dbReference type="Proteomes" id="UP000634647"/>
    </source>
</evidence>
<evidence type="ECO:0000256" key="6">
    <source>
        <dbReference type="SAM" id="Phobius"/>
    </source>
</evidence>
<dbReference type="AlphaFoldDB" id="A0AAN5A0M1"/>
<feature type="transmembrane region" description="Helical" evidence="6">
    <location>
        <begin position="39"/>
        <end position="59"/>
    </location>
</feature>
<evidence type="ECO:0000313" key="8">
    <source>
        <dbReference type="EMBL" id="GHE04735.1"/>
    </source>
</evidence>
<comment type="caution">
    <text evidence="8">The sequence shown here is derived from an EMBL/GenBank/DDBJ whole genome shotgun (WGS) entry which is preliminary data.</text>
</comment>
<feature type="transmembrane region" description="Helical" evidence="6">
    <location>
        <begin position="98"/>
        <end position="118"/>
    </location>
</feature>
<dbReference type="PANTHER" id="PTHR32322:SF18">
    <property type="entry name" value="S-ADENOSYLMETHIONINE_S-ADENOSYLHOMOCYSTEINE TRANSPORTER"/>
    <property type="match status" value="1"/>
</dbReference>
<dbReference type="Proteomes" id="UP000634647">
    <property type="component" value="Unassembled WGS sequence"/>
</dbReference>
<reference evidence="8" key="1">
    <citation type="journal article" date="2014" name="Int. J. Syst. Evol. Microbiol.">
        <title>Complete genome sequence of Corynebacterium casei LMG S-19264T (=DSM 44701T), isolated from a smear-ripened cheese.</title>
        <authorList>
            <consortium name="US DOE Joint Genome Institute (JGI-PGF)"/>
            <person name="Walter F."/>
            <person name="Albersmeier A."/>
            <person name="Kalinowski J."/>
            <person name="Ruckert C."/>
        </authorList>
    </citation>
    <scope>NUCLEOTIDE SEQUENCE</scope>
    <source>
        <strain evidence="8">CGMCC 1.10859</strain>
    </source>
</reference>
<feature type="domain" description="EamA" evidence="7">
    <location>
        <begin position="11"/>
        <end position="142"/>
    </location>
</feature>
<feature type="transmembrane region" description="Helical" evidence="6">
    <location>
        <begin position="7"/>
        <end position="27"/>
    </location>
</feature>
<keyword evidence="5 6" id="KW-0472">Membrane</keyword>
<organism evidence="8 11">
    <name type="scientific">Allgaiera indica</name>
    <dbReference type="NCBI Taxonomy" id="765699"/>
    <lineage>
        <taxon>Bacteria</taxon>
        <taxon>Pseudomonadati</taxon>
        <taxon>Pseudomonadota</taxon>
        <taxon>Alphaproteobacteria</taxon>
        <taxon>Rhodobacterales</taxon>
        <taxon>Paracoccaceae</taxon>
        <taxon>Allgaiera</taxon>
    </lineage>
</organism>
<dbReference type="PANTHER" id="PTHR32322">
    <property type="entry name" value="INNER MEMBRANE TRANSPORTER"/>
    <property type="match status" value="1"/>
</dbReference>
<dbReference type="SUPFAM" id="SSF103481">
    <property type="entry name" value="Multidrug resistance efflux transporter EmrE"/>
    <property type="match status" value="2"/>
</dbReference>
<accession>A0AAN5A0M1</accession>
<dbReference type="GO" id="GO:0005886">
    <property type="term" value="C:plasma membrane"/>
    <property type="evidence" value="ECO:0007669"/>
    <property type="project" value="UniProtKB-SubCell"/>
</dbReference>
<feature type="transmembrane region" description="Helical" evidence="6">
    <location>
        <begin position="71"/>
        <end position="92"/>
    </location>
</feature>
<keyword evidence="3 6" id="KW-0812">Transmembrane</keyword>
<feature type="transmembrane region" description="Helical" evidence="6">
    <location>
        <begin position="219"/>
        <end position="241"/>
    </location>
</feature>
<feature type="transmembrane region" description="Helical" evidence="6">
    <location>
        <begin position="248"/>
        <end position="268"/>
    </location>
</feature>
<evidence type="ECO:0000313" key="10">
    <source>
        <dbReference type="Proteomes" id="UP000199541"/>
    </source>
</evidence>
<feature type="transmembrane region" description="Helical" evidence="6">
    <location>
        <begin position="159"/>
        <end position="177"/>
    </location>
</feature>
<dbReference type="EMBL" id="BNAB01000018">
    <property type="protein sequence ID" value="GHE04735.1"/>
    <property type="molecule type" value="Genomic_DNA"/>
</dbReference>
<keyword evidence="10" id="KW-1185">Reference proteome</keyword>
<feature type="domain" description="EamA" evidence="7">
    <location>
        <begin position="156"/>
        <end position="291"/>
    </location>
</feature>
<proteinExistence type="predicted"/>
<evidence type="ECO:0000256" key="1">
    <source>
        <dbReference type="ARBA" id="ARBA00004651"/>
    </source>
</evidence>
<evidence type="ECO:0000259" key="7">
    <source>
        <dbReference type="Pfam" id="PF00892"/>
    </source>
</evidence>
<feature type="transmembrane region" description="Helical" evidence="6">
    <location>
        <begin position="130"/>
        <end position="147"/>
    </location>
</feature>
<reference evidence="9 10" key="2">
    <citation type="submission" date="2016-10" db="EMBL/GenBank/DDBJ databases">
        <authorList>
            <person name="Varghese N."/>
            <person name="Submissions S."/>
        </authorList>
    </citation>
    <scope>NUCLEOTIDE SEQUENCE [LARGE SCALE GENOMIC DNA]</scope>
    <source>
        <strain evidence="9 10">DSM 24802</strain>
    </source>
</reference>
<dbReference type="InterPro" id="IPR037185">
    <property type="entry name" value="EmrE-like"/>
</dbReference>
<dbReference type="Proteomes" id="UP000199541">
    <property type="component" value="Unassembled WGS sequence"/>
</dbReference>
<dbReference type="RefSeq" id="WP_035837778.1">
    <property type="nucleotide sequence ID" value="NZ_BNAB01000018.1"/>
</dbReference>
<dbReference type="InterPro" id="IPR050638">
    <property type="entry name" value="AA-Vitamin_Transporters"/>
</dbReference>
<keyword evidence="4 6" id="KW-1133">Transmembrane helix</keyword>
<feature type="transmembrane region" description="Helical" evidence="6">
    <location>
        <begin position="274"/>
        <end position="293"/>
    </location>
</feature>
<protein>
    <submittedName>
        <fullName evidence="8 9">Transporter</fullName>
    </submittedName>
</protein>